<dbReference type="EMBL" id="MFBT01000032">
    <property type="protein sequence ID" value="OGD98739.1"/>
    <property type="molecule type" value="Genomic_DNA"/>
</dbReference>
<gene>
    <name evidence="1" type="ORF">A3B54_04830</name>
</gene>
<dbReference type="PANTHER" id="PTHR37029:SF1">
    <property type="entry name" value="SSR1768 PROTEIN"/>
    <property type="match status" value="1"/>
</dbReference>
<evidence type="ECO:0000313" key="2">
    <source>
        <dbReference type="Proteomes" id="UP000177039"/>
    </source>
</evidence>
<evidence type="ECO:0000313" key="1">
    <source>
        <dbReference type="EMBL" id="OGD98739.1"/>
    </source>
</evidence>
<dbReference type="Pfam" id="PF10049">
    <property type="entry name" value="DUF2283"/>
    <property type="match status" value="1"/>
</dbReference>
<protein>
    <recommendedName>
        <fullName evidence="3">DUF2283 domain-containing protein</fullName>
    </recommendedName>
</protein>
<accession>A0A1F5H3U6</accession>
<organism evidence="1 2">
    <name type="scientific">Candidatus Curtissbacteria bacterium RIFCSPLOWO2_01_FULL_42_50</name>
    <dbReference type="NCBI Taxonomy" id="1797730"/>
    <lineage>
        <taxon>Bacteria</taxon>
        <taxon>Candidatus Curtissiibacteriota</taxon>
    </lineage>
</organism>
<dbReference type="InterPro" id="IPR019270">
    <property type="entry name" value="DUF2283"/>
</dbReference>
<proteinExistence type="predicted"/>
<name>A0A1F5H3U6_9BACT</name>
<dbReference type="AlphaFoldDB" id="A0A1F5H3U6"/>
<dbReference type="Proteomes" id="UP000177039">
    <property type="component" value="Unassembled WGS sequence"/>
</dbReference>
<evidence type="ECO:0008006" key="3">
    <source>
        <dbReference type="Google" id="ProtNLM"/>
    </source>
</evidence>
<dbReference type="PANTHER" id="PTHR37029">
    <property type="entry name" value="SSR1768 PROTEIN"/>
    <property type="match status" value="1"/>
</dbReference>
<reference evidence="1 2" key="1">
    <citation type="journal article" date="2016" name="Nat. Commun.">
        <title>Thousands of microbial genomes shed light on interconnected biogeochemical processes in an aquifer system.</title>
        <authorList>
            <person name="Anantharaman K."/>
            <person name="Brown C.T."/>
            <person name="Hug L.A."/>
            <person name="Sharon I."/>
            <person name="Castelle C.J."/>
            <person name="Probst A.J."/>
            <person name="Thomas B.C."/>
            <person name="Singh A."/>
            <person name="Wilkins M.J."/>
            <person name="Karaoz U."/>
            <person name="Brodie E.L."/>
            <person name="Williams K.H."/>
            <person name="Hubbard S.S."/>
            <person name="Banfield J.F."/>
        </authorList>
    </citation>
    <scope>NUCLEOTIDE SEQUENCE [LARGE SCALE GENOMIC DNA]</scope>
</reference>
<sequence>MKITYDPVADAMYIYLSEKKKSTRTEEVSDDLIVDYAGKELIGIEVLDASKKLSKKDLDSVTFTLPTYRGKISQSI</sequence>
<comment type="caution">
    <text evidence="1">The sequence shown here is derived from an EMBL/GenBank/DDBJ whole genome shotgun (WGS) entry which is preliminary data.</text>
</comment>